<reference evidence="2 3" key="1">
    <citation type="journal article" date="2024" name="Int. J. Mol. Sci.">
        <title>Exploration of Alicyclobacillus spp. Genome in Search of Antibiotic Resistance.</title>
        <authorList>
            <person name="Bucka-Kolendo J."/>
            <person name="Kiousi D.E."/>
            <person name="Dekowska A."/>
            <person name="Mikolajczuk-Szczyrba A."/>
            <person name="Karadedos D.M."/>
            <person name="Michael P."/>
            <person name="Galanis A."/>
            <person name="Sokolowska B."/>
        </authorList>
    </citation>
    <scope>NUCLEOTIDE SEQUENCE [LARGE SCALE GENOMIC DNA]</scope>
    <source>
        <strain evidence="2 3">KKP 3000</strain>
    </source>
</reference>
<dbReference type="RefSeq" id="WP_275476825.1">
    <property type="nucleotide sequence ID" value="NZ_CP162940.1"/>
</dbReference>
<evidence type="ECO:0000313" key="3">
    <source>
        <dbReference type="Proteomes" id="UP001579974"/>
    </source>
</evidence>
<feature type="domain" description="ATPase BadF/BadG/BcrA/BcrD type" evidence="1">
    <location>
        <begin position="3"/>
        <end position="290"/>
    </location>
</feature>
<sequence>MYIGVDGGGTSTQVFAFQTDSNKGAIVSAGATRQTSVGWDVARGVLVRTAEQALGRIGSTREDVVGLSACLSGIDLPEQSQKMVAELSVSFPNASIEVTNDAMAPLTAGTNGRAGVVLVGGTGTVAVGESSDGEVARAGGYGYLIGDEGSGFDIGRRGLMAAIRSYEARGPATALWEVVQDKFQLSSPNRLIPVIYESENPIAAVAAFAADVVAMASVDVVANGIVDRAVRAHVDLVNAVYRQLPDVDRRVVLSGGLFRSAGQLTERLEAQMVDTEFVILKHQAVTGAVIRAMRVTAQDEEGVWRSVPWQQIESSAASL</sequence>
<evidence type="ECO:0000259" key="1">
    <source>
        <dbReference type="Pfam" id="PF01869"/>
    </source>
</evidence>
<dbReference type="Pfam" id="PF01869">
    <property type="entry name" value="BcrAD_BadFG"/>
    <property type="match status" value="1"/>
</dbReference>
<dbReference type="EMBL" id="JBDXSU010000006">
    <property type="protein sequence ID" value="MFB5190604.1"/>
    <property type="molecule type" value="Genomic_DNA"/>
</dbReference>
<accession>A0ABV5AEE6</accession>
<dbReference type="InterPro" id="IPR043129">
    <property type="entry name" value="ATPase_NBD"/>
</dbReference>
<evidence type="ECO:0000313" key="2">
    <source>
        <dbReference type="EMBL" id="MFB5190604.1"/>
    </source>
</evidence>
<name>A0ABV5AEE6_9BACL</name>
<comment type="caution">
    <text evidence="2">The sequence shown here is derived from an EMBL/GenBank/DDBJ whole genome shotgun (WGS) entry which is preliminary data.</text>
</comment>
<protein>
    <submittedName>
        <fullName evidence="2">BadF/BadG/BcrA/BcrD ATPase family protein</fullName>
    </submittedName>
</protein>
<organism evidence="2 3">
    <name type="scientific">Alicyclobacillus fastidiosus</name>
    <dbReference type="NCBI Taxonomy" id="392011"/>
    <lineage>
        <taxon>Bacteria</taxon>
        <taxon>Bacillati</taxon>
        <taxon>Bacillota</taxon>
        <taxon>Bacilli</taxon>
        <taxon>Bacillales</taxon>
        <taxon>Alicyclobacillaceae</taxon>
        <taxon>Alicyclobacillus</taxon>
    </lineage>
</organism>
<dbReference type="PANTHER" id="PTHR43190">
    <property type="entry name" value="N-ACETYL-D-GLUCOSAMINE KINASE"/>
    <property type="match status" value="1"/>
</dbReference>
<keyword evidence="3" id="KW-1185">Reference proteome</keyword>
<dbReference type="CDD" id="cd24007">
    <property type="entry name" value="ASKHA_NBD_eukNAGK-like"/>
    <property type="match status" value="1"/>
</dbReference>
<dbReference type="InterPro" id="IPR052519">
    <property type="entry name" value="Euk-type_GlcNAc_Kinase"/>
</dbReference>
<dbReference type="Proteomes" id="UP001579974">
    <property type="component" value="Unassembled WGS sequence"/>
</dbReference>
<dbReference type="Gene3D" id="3.30.420.40">
    <property type="match status" value="2"/>
</dbReference>
<gene>
    <name evidence="2" type="ORF">KKP3000_004075</name>
</gene>
<dbReference type="PANTHER" id="PTHR43190:SF3">
    <property type="entry name" value="N-ACETYL-D-GLUCOSAMINE KINASE"/>
    <property type="match status" value="1"/>
</dbReference>
<dbReference type="SUPFAM" id="SSF53067">
    <property type="entry name" value="Actin-like ATPase domain"/>
    <property type="match status" value="2"/>
</dbReference>
<proteinExistence type="predicted"/>
<dbReference type="InterPro" id="IPR002731">
    <property type="entry name" value="ATPase_BadF"/>
</dbReference>